<evidence type="ECO:0000313" key="1">
    <source>
        <dbReference type="EMBL" id="MBT0962199.1"/>
    </source>
</evidence>
<dbReference type="RefSeq" id="WP_214362138.1">
    <property type="nucleotide sequence ID" value="NZ_JAEKFT010000014.1"/>
</dbReference>
<keyword evidence="2" id="KW-1185">Reference proteome</keyword>
<accession>A0A944H8G9</accession>
<dbReference type="AlphaFoldDB" id="A0A944H8G9"/>
<organism evidence="1 2">
    <name type="scientific">Denitromonas iodatirespirans</name>
    <dbReference type="NCBI Taxonomy" id="2795389"/>
    <lineage>
        <taxon>Bacteria</taxon>
        <taxon>Pseudomonadati</taxon>
        <taxon>Pseudomonadota</taxon>
        <taxon>Betaproteobacteria</taxon>
        <taxon>Rhodocyclales</taxon>
        <taxon>Zoogloeaceae</taxon>
        <taxon>Denitromonas</taxon>
    </lineage>
</organism>
<dbReference type="Proteomes" id="UP000694660">
    <property type="component" value="Unassembled WGS sequence"/>
</dbReference>
<dbReference type="EMBL" id="JAEKFT010000014">
    <property type="protein sequence ID" value="MBT0962199.1"/>
    <property type="molecule type" value="Genomic_DNA"/>
</dbReference>
<sequence>MSPETMEALMEDIEREDPLDFGMLSMDEHEARCLMANHFCEVDRQLASSGLDAEARLEVMAAIAAHAMVENMLLNVQRLQDRGAGEDVRAWMRRHGMG</sequence>
<evidence type="ECO:0000313" key="2">
    <source>
        <dbReference type="Proteomes" id="UP000694660"/>
    </source>
</evidence>
<comment type="caution">
    <text evidence="1">The sequence shown here is derived from an EMBL/GenBank/DDBJ whole genome shotgun (WGS) entry which is preliminary data.</text>
</comment>
<reference evidence="2" key="1">
    <citation type="journal article" date="2022" name="ISME J.">
        <title>Genetic and phylogenetic analysis of dissimilatory iodate-reducing bacteria identifies potential niches across the world's oceans.</title>
        <authorList>
            <person name="Reyes-Umana V."/>
            <person name="Henning Z."/>
            <person name="Lee K."/>
            <person name="Barnum T.P."/>
            <person name="Coates J.D."/>
        </authorList>
    </citation>
    <scope>NUCLEOTIDE SEQUENCE [LARGE SCALE GENOMIC DNA]</scope>
    <source>
        <strain evidence="2">IR12</strain>
    </source>
</reference>
<gene>
    <name evidence="1" type="ORF">I8J34_13540</name>
</gene>
<name>A0A944H8G9_DENI1</name>
<protein>
    <submittedName>
        <fullName evidence="1">Uncharacterized protein</fullName>
    </submittedName>
</protein>
<proteinExistence type="predicted"/>